<dbReference type="Proteomes" id="UP001558613">
    <property type="component" value="Unassembled WGS sequence"/>
</dbReference>
<dbReference type="EMBL" id="JAYMGO010000001">
    <property type="protein sequence ID" value="KAL1282502.1"/>
    <property type="molecule type" value="Genomic_DNA"/>
</dbReference>
<keyword evidence="2" id="KW-1185">Reference proteome</keyword>
<evidence type="ECO:0008006" key="3">
    <source>
        <dbReference type="Google" id="ProtNLM"/>
    </source>
</evidence>
<evidence type="ECO:0000313" key="2">
    <source>
        <dbReference type="Proteomes" id="UP001558613"/>
    </source>
</evidence>
<gene>
    <name evidence="1" type="ORF">QQF64_001305</name>
</gene>
<reference evidence="1 2" key="1">
    <citation type="submission" date="2023-09" db="EMBL/GenBank/DDBJ databases">
        <authorList>
            <person name="Wang M."/>
        </authorList>
    </citation>
    <scope>NUCLEOTIDE SEQUENCE [LARGE SCALE GENOMIC DNA]</scope>
    <source>
        <strain evidence="1">GT-2023</strain>
        <tissue evidence="1">Liver</tissue>
    </source>
</reference>
<protein>
    <recommendedName>
        <fullName evidence="3">Secreted protein</fullName>
    </recommendedName>
</protein>
<sequence>MLRHARYCGLMLVAWVQSSQVIKDKRVYDWLVLRKLEPISAQPQPSHIVSSCLSQWSYVKFYYIKSYRSASAGRRRASHSHSFGESH</sequence>
<evidence type="ECO:0000313" key="1">
    <source>
        <dbReference type="EMBL" id="KAL1282502.1"/>
    </source>
</evidence>
<organism evidence="1 2">
    <name type="scientific">Cirrhinus molitorella</name>
    <name type="common">mud carp</name>
    <dbReference type="NCBI Taxonomy" id="172907"/>
    <lineage>
        <taxon>Eukaryota</taxon>
        <taxon>Metazoa</taxon>
        <taxon>Chordata</taxon>
        <taxon>Craniata</taxon>
        <taxon>Vertebrata</taxon>
        <taxon>Euteleostomi</taxon>
        <taxon>Actinopterygii</taxon>
        <taxon>Neopterygii</taxon>
        <taxon>Teleostei</taxon>
        <taxon>Ostariophysi</taxon>
        <taxon>Cypriniformes</taxon>
        <taxon>Cyprinidae</taxon>
        <taxon>Labeoninae</taxon>
        <taxon>Labeonini</taxon>
        <taxon>Cirrhinus</taxon>
    </lineage>
</organism>
<accession>A0ABR3P062</accession>
<name>A0ABR3P062_9TELE</name>
<comment type="caution">
    <text evidence="1">The sequence shown here is derived from an EMBL/GenBank/DDBJ whole genome shotgun (WGS) entry which is preliminary data.</text>
</comment>
<proteinExistence type="predicted"/>